<organism evidence="1 2">
    <name type="scientific">Racocetra persica</name>
    <dbReference type="NCBI Taxonomy" id="160502"/>
    <lineage>
        <taxon>Eukaryota</taxon>
        <taxon>Fungi</taxon>
        <taxon>Fungi incertae sedis</taxon>
        <taxon>Mucoromycota</taxon>
        <taxon>Glomeromycotina</taxon>
        <taxon>Glomeromycetes</taxon>
        <taxon>Diversisporales</taxon>
        <taxon>Gigasporaceae</taxon>
        <taxon>Racocetra</taxon>
    </lineage>
</organism>
<dbReference type="Proteomes" id="UP000789920">
    <property type="component" value="Unassembled WGS sequence"/>
</dbReference>
<name>A0ACA9QA87_9GLOM</name>
<proteinExistence type="predicted"/>
<gene>
    <name evidence="1" type="ORF">RPERSI_LOCUS13355</name>
</gene>
<dbReference type="EMBL" id="CAJVQC010029594">
    <property type="protein sequence ID" value="CAG8743054.1"/>
    <property type="molecule type" value="Genomic_DNA"/>
</dbReference>
<reference evidence="1" key="1">
    <citation type="submission" date="2021-06" db="EMBL/GenBank/DDBJ databases">
        <authorList>
            <person name="Kallberg Y."/>
            <person name="Tangrot J."/>
            <person name="Rosling A."/>
        </authorList>
    </citation>
    <scope>NUCLEOTIDE SEQUENCE</scope>
    <source>
        <strain evidence="1">MA461A</strain>
    </source>
</reference>
<protein>
    <submittedName>
        <fullName evidence="1">28370_t:CDS:1</fullName>
    </submittedName>
</protein>
<keyword evidence="2" id="KW-1185">Reference proteome</keyword>
<evidence type="ECO:0000313" key="1">
    <source>
        <dbReference type="EMBL" id="CAG8743054.1"/>
    </source>
</evidence>
<sequence length="161" mass="18529">KCYIDDHEAKIRDMTNVEIQQIILKQIIDFVGGLTNITEIWSVAVGDAMAVKHYIVLLKNYSHVCTCLSIIQQGIICRHYFRIMLATSAAKFHIQKFIKENSTTFQCESLMSINYLCAFQQANRDFLEESLNLSQQKMLYGKLHGMYKKAIQKALQSKVKS</sequence>
<feature type="non-terminal residue" evidence="1">
    <location>
        <position position="1"/>
    </location>
</feature>
<evidence type="ECO:0000313" key="2">
    <source>
        <dbReference type="Proteomes" id="UP000789920"/>
    </source>
</evidence>
<comment type="caution">
    <text evidence="1">The sequence shown here is derived from an EMBL/GenBank/DDBJ whole genome shotgun (WGS) entry which is preliminary data.</text>
</comment>
<accession>A0ACA9QA87</accession>